<dbReference type="SUPFAM" id="SSF51905">
    <property type="entry name" value="FAD/NAD(P)-binding domain"/>
    <property type="match status" value="2"/>
</dbReference>
<reference evidence="2 3" key="1">
    <citation type="submission" date="2016-03" db="EMBL/GenBank/DDBJ databases">
        <title>Draft genome sequence of Gluconobacter cerinus strain CECT 9110.</title>
        <authorList>
            <person name="Sainz F."/>
            <person name="Mas A."/>
            <person name="Torija M.J."/>
        </authorList>
    </citation>
    <scope>NUCLEOTIDE SEQUENCE [LARGE SCALE GENOMIC DNA]</scope>
    <source>
        <strain evidence="2 3">CECT 9110</strain>
    </source>
</reference>
<dbReference type="InterPro" id="IPR036188">
    <property type="entry name" value="FAD/NAD-bd_sf"/>
</dbReference>
<dbReference type="Gene3D" id="3.50.50.60">
    <property type="entry name" value="FAD/NAD(P)-binding domain"/>
    <property type="match status" value="1"/>
</dbReference>
<dbReference type="InterPro" id="IPR052189">
    <property type="entry name" value="L-asp_N-monooxygenase_NS-form"/>
</dbReference>
<dbReference type="AlphaFoldDB" id="A0A1B6VJ96"/>
<dbReference type="Pfam" id="PF13454">
    <property type="entry name" value="NAD_binding_9"/>
    <property type="match status" value="1"/>
</dbReference>
<dbReference type="RefSeq" id="WP_157091202.1">
    <property type="nucleotide sequence ID" value="NZ_LUTU01000008.1"/>
</dbReference>
<evidence type="ECO:0000313" key="2">
    <source>
        <dbReference type="EMBL" id="OAJ67293.1"/>
    </source>
</evidence>
<proteinExistence type="predicted"/>
<dbReference type="InterPro" id="IPR038732">
    <property type="entry name" value="HpyO/CreE_NAD-binding"/>
</dbReference>
<evidence type="ECO:0000259" key="1">
    <source>
        <dbReference type="Pfam" id="PF13454"/>
    </source>
</evidence>
<evidence type="ECO:0000313" key="3">
    <source>
        <dbReference type="Proteomes" id="UP000077786"/>
    </source>
</evidence>
<gene>
    <name evidence="2" type="ORF">A0123_01891</name>
</gene>
<dbReference type="PANTHER" id="PTHR40254:SF1">
    <property type="entry name" value="BLR0577 PROTEIN"/>
    <property type="match status" value="1"/>
</dbReference>
<dbReference type="PANTHER" id="PTHR40254">
    <property type="entry name" value="BLR0577 PROTEIN"/>
    <property type="match status" value="1"/>
</dbReference>
<feature type="domain" description="FAD-dependent urate hydroxylase HpyO/Asp monooxygenase CreE-like FAD/NAD(P)-binding" evidence="1">
    <location>
        <begin position="12"/>
        <end position="151"/>
    </location>
</feature>
<protein>
    <submittedName>
        <fullName evidence="2">Oxidoreductase</fullName>
    </submittedName>
</protein>
<accession>A0A1B6VJ96</accession>
<dbReference type="Proteomes" id="UP000077786">
    <property type="component" value="Unassembled WGS sequence"/>
</dbReference>
<dbReference type="OrthoDB" id="101972at2"/>
<name>A0A1B6VJ96_9PROT</name>
<organism evidence="2 3">
    <name type="scientific">Gluconobacter cerinus</name>
    <dbReference type="NCBI Taxonomy" id="38307"/>
    <lineage>
        <taxon>Bacteria</taxon>
        <taxon>Pseudomonadati</taxon>
        <taxon>Pseudomonadota</taxon>
        <taxon>Alphaproteobacteria</taxon>
        <taxon>Acetobacterales</taxon>
        <taxon>Acetobacteraceae</taxon>
        <taxon>Gluconobacter</taxon>
    </lineage>
</organism>
<dbReference type="EMBL" id="LUTU01000008">
    <property type="protein sequence ID" value="OAJ67293.1"/>
    <property type="molecule type" value="Genomic_DNA"/>
</dbReference>
<sequence length="455" mass="49467">MENPDPSCPVIAIIGSGASGTLLAWYLRKAGCAARLIVVGDAPEPGRGLAYGTPCLTHYLNVCASGMSAVIDDPSHFLAWVREHHDPEISASDFVPRAIYGRYLQSLWTEAAPEYHQGHVLACNKAYQGWNLTRADGACIAASYVVLATGNFSPVVLSDPRRLVPGYSPSAWQNDLYTRIGLDDDVALIGTGLTAVDVLVRLRQLGHRGQITAISRHGWYPTSHAEAPAAGVDDVWFATPPSARAYLALFRACLRKGISWRSIVNALRVHTNALWGRLSAEEKRRFTRHLQRRWDIVRHRMAPALRAVLDQETGAGTLKTLKGRVEQVSAVSGGVRLSIQGAERLCRLDVDHAVNCTGPSRDYRTVGSALLTGLLEAGWATQTPLGGLVCDDWGALQDASGRWSRSLYAIGPMRWGTVFETTAIPEIRQQAAELAYHLSAQVQSSSLQTSLADEV</sequence>
<dbReference type="PATRIC" id="fig|38307.3.peg.1949"/>
<comment type="caution">
    <text evidence="2">The sequence shown here is derived from an EMBL/GenBank/DDBJ whole genome shotgun (WGS) entry which is preliminary data.</text>
</comment>